<dbReference type="EMBL" id="LFDV01000002">
    <property type="protein sequence ID" value="KTB47445.1"/>
    <property type="molecule type" value="Genomic_DNA"/>
</dbReference>
<sequence length="152" mass="17151">MTKAKAGPAPENLEVISLLNQVLKLEYTIVIHLPRITAAFHDREIRDKVLHLSSASVKHADEVATAIEKLGGKAEWDFEPFPDDGDLIKMFEMQVAKEDEAHRLHLECARLAPGLTMKEQFRKMAKDEEWHASVARTVLSYLKTSRPPGIQP</sequence>
<evidence type="ECO:0000313" key="2">
    <source>
        <dbReference type="Proteomes" id="UP000053947"/>
    </source>
</evidence>
<evidence type="ECO:0000313" key="1">
    <source>
        <dbReference type="EMBL" id="KTB47445.1"/>
    </source>
</evidence>
<dbReference type="InterPro" id="IPR012347">
    <property type="entry name" value="Ferritin-like"/>
</dbReference>
<dbReference type="RefSeq" id="WP_058438023.1">
    <property type="nucleotide sequence ID" value="NZ_KQ758903.1"/>
</dbReference>
<comment type="caution">
    <text evidence="1">The sequence shown here is derived from an EMBL/GenBank/DDBJ whole genome shotgun (WGS) entry which is preliminary data.</text>
</comment>
<protein>
    <submittedName>
        <fullName evidence="1">Uncharacterized protein</fullName>
    </submittedName>
</protein>
<keyword evidence="2" id="KW-1185">Reference proteome</keyword>
<dbReference type="SUPFAM" id="SSF47240">
    <property type="entry name" value="Ferritin-like"/>
    <property type="match status" value="1"/>
</dbReference>
<proteinExistence type="predicted"/>
<dbReference type="STRING" id="1217799.DEALK_02900"/>
<reference evidence="1 2" key="1">
    <citation type="submission" date="2015-06" db="EMBL/GenBank/DDBJ databases">
        <title>Genome sequence of the organohalide-respiring Dehalogenimonas alkenigignens type strain (IP3-3T).</title>
        <authorList>
            <person name="Key T.A."/>
            <person name="Richmond D.P."/>
            <person name="Bowman K.S."/>
            <person name="Cho Y.-J."/>
            <person name="Chun J."/>
            <person name="da Costa M.S."/>
            <person name="Rainey F.A."/>
            <person name="Moe W.M."/>
        </authorList>
    </citation>
    <scope>NUCLEOTIDE SEQUENCE [LARGE SCALE GENOMIC DNA]</scope>
    <source>
        <strain evidence="1 2">IP3-3</strain>
    </source>
</reference>
<dbReference type="InterPro" id="IPR009078">
    <property type="entry name" value="Ferritin-like_SF"/>
</dbReference>
<dbReference type="Gene3D" id="1.20.1260.10">
    <property type="match status" value="1"/>
</dbReference>
<dbReference type="Proteomes" id="UP000053947">
    <property type="component" value="Unassembled WGS sequence"/>
</dbReference>
<accession>A0A0W0GFW7</accession>
<dbReference type="AlphaFoldDB" id="A0A0W0GFW7"/>
<gene>
    <name evidence="1" type="ORF">DEALK_02900</name>
</gene>
<organism evidence="1 2">
    <name type="scientific">Dehalogenimonas alkenigignens</name>
    <dbReference type="NCBI Taxonomy" id="1217799"/>
    <lineage>
        <taxon>Bacteria</taxon>
        <taxon>Bacillati</taxon>
        <taxon>Chloroflexota</taxon>
        <taxon>Dehalococcoidia</taxon>
        <taxon>Dehalococcoidales</taxon>
        <taxon>Dehalococcoidaceae</taxon>
        <taxon>Dehalogenimonas</taxon>
    </lineage>
</organism>
<dbReference type="CDD" id="cd00657">
    <property type="entry name" value="Ferritin_like"/>
    <property type="match status" value="1"/>
</dbReference>
<name>A0A0W0GFW7_9CHLR</name>